<proteinExistence type="predicted"/>
<dbReference type="KEGG" id="aaf:AURANDRAFT_65309"/>
<evidence type="ECO:0000313" key="2">
    <source>
        <dbReference type="EMBL" id="EGB06874.1"/>
    </source>
</evidence>
<reference evidence="2 3" key="1">
    <citation type="journal article" date="2011" name="Proc. Natl. Acad. Sci. U.S.A.">
        <title>Niche of harmful alga Aureococcus anophagefferens revealed through ecogenomics.</title>
        <authorList>
            <person name="Gobler C.J."/>
            <person name="Berry D.L."/>
            <person name="Dyhrman S.T."/>
            <person name="Wilhelm S.W."/>
            <person name="Salamov A."/>
            <person name="Lobanov A.V."/>
            <person name="Zhang Y."/>
            <person name="Collier J.L."/>
            <person name="Wurch L.L."/>
            <person name="Kustka A.B."/>
            <person name="Dill B.D."/>
            <person name="Shah M."/>
            <person name="VerBerkmoes N.C."/>
            <person name="Kuo A."/>
            <person name="Terry A."/>
            <person name="Pangilinan J."/>
            <person name="Lindquist E.A."/>
            <person name="Lucas S."/>
            <person name="Paulsen I.T."/>
            <person name="Hattenrath-Lehmann T.K."/>
            <person name="Talmage S.C."/>
            <person name="Walker E.A."/>
            <person name="Koch F."/>
            <person name="Burson A.M."/>
            <person name="Marcoval M.A."/>
            <person name="Tang Y.Z."/>
            <person name="Lecleir G.R."/>
            <person name="Coyne K.J."/>
            <person name="Berg G.M."/>
            <person name="Bertrand E.M."/>
            <person name="Saito M.A."/>
            <person name="Gladyshev V.N."/>
            <person name="Grigoriev I.V."/>
        </authorList>
    </citation>
    <scope>NUCLEOTIDE SEQUENCE [LARGE SCALE GENOMIC DNA]</scope>
    <source>
        <strain evidence="3">CCMP 1984</strain>
    </source>
</reference>
<feature type="chain" id="PRO_5003260960" evidence="1">
    <location>
        <begin position="37"/>
        <end position="269"/>
    </location>
</feature>
<feature type="signal peptide" evidence="1">
    <location>
        <begin position="1"/>
        <end position="36"/>
    </location>
</feature>
<dbReference type="InParanoid" id="F0YDS8"/>
<organism evidence="3">
    <name type="scientific">Aureococcus anophagefferens</name>
    <name type="common">Harmful bloom alga</name>
    <dbReference type="NCBI Taxonomy" id="44056"/>
    <lineage>
        <taxon>Eukaryota</taxon>
        <taxon>Sar</taxon>
        <taxon>Stramenopiles</taxon>
        <taxon>Ochrophyta</taxon>
        <taxon>Pelagophyceae</taxon>
        <taxon>Pelagomonadales</taxon>
        <taxon>Pelagomonadaceae</taxon>
        <taxon>Aureococcus</taxon>
    </lineage>
</organism>
<dbReference type="GeneID" id="20225269"/>
<sequence length="269" mass="28821">MDAYNPTRCARATPMTLLRTSLLLACLASSSSKAHALKLDVFRVGRPLMPLDTLSSYSFDASTFERFATADAPVIVGLEHGSANGVGVLAVVDASRASAAGAVVRAPVTAFARYRRDGSGWGESDVRPWRDLDCDPDSEACDVDLYGEAEAHDAWLSRELSSRSSRRRAPSRALAALYDDAASKVRRFSAYNGPRGDLEAAFLRVDGLAAFAASRRECYSFALTRQRELAPREVLAQLHSRSTAARLAASVEAAESAAESTAGDVVTSR</sequence>
<dbReference type="RefSeq" id="XP_009038617.1">
    <property type="nucleotide sequence ID" value="XM_009040369.1"/>
</dbReference>
<keyword evidence="3" id="KW-1185">Reference proteome</keyword>
<dbReference type="AlphaFoldDB" id="F0YDS8"/>
<keyword evidence="1" id="KW-0732">Signal</keyword>
<dbReference type="Proteomes" id="UP000002729">
    <property type="component" value="Unassembled WGS sequence"/>
</dbReference>
<name>F0YDS8_AURAN</name>
<evidence type="ECO:0000256" key="1">
    <source>
        <dbReference type="SAM" id="SignalP"/>
    </source>
</evidence>
<accession>F0YDS8</accession>
<protein>
    <submittedName>
        <fullName evidence="2">Uncharacterized protein</fullName>
    </submittedName>
</protein>
<evidence type="ECO:0000313" key="3">
    <source>
        <dbReference type="Proteomes" id="UP000002729"/>
    </source>
</evidence>
<gene>
    <name evidence="2" type="ORF">AURANDRAFT_65309</name>
</gene>
<dbReference type="EMBL" id="GL833133">
    <property type="protein sequence ID" value="EGB06874.1"/>
    <property type="molecule type" value="Genomic_DNA"/>
</dbReference>